<dbReference type="Proteomes" id="UP001239111">
    <property type="component" value="Chromosome 1"/>
</dbReference>
<comment type="caution">
    <text evidence="1">The sequence shown here is derived from an EMBL/GenBank/DDBJ whole genome shotgun (WGS) entry which is preliminary data.</text>
</comment>
<protein>
    <submittedName>
        <fullName evidence="1">Uncharacterized protein</fullName>
    </submittedName>
</protein>
<name>A0ACC2PXI1_9HYME</name>
<evidence type="ECO:0000313" key="1">
    <source>
        <dbReference type="EMBL" id="KAJ8688177.1"/>
    </source>
</evidence>
<sequence length="355" mass="40885">MEFNSLSKIFFLVLQITNIASENFHLELVQVLFRHGDRTPDLKEIPINNPYSSTFDKLGYGRLTKVGMQRQYKLGQLLRRRYNNLIGPDEVDAVYPYSTPGYRTKVSLHLVLAGLFPVTNETSWNDEIPWLPIPINYDPPESNFLWSIYSGKCGKKYWGLVNSIGKSFKGGKALSSYETLIVRAQAKTGLSFVQDIFNYLQAIKNLGLKLPEWCSDQDFQGLRNVTIIMNESLTSTLWAKKMTAGSFLERFLQNIHDKSDPKRKMYLYSANDLQIIAISQLLNFTNVPKLPAYGSALIFEKYRRQDIEMLRILTWAGDSEEMIPVKLNECEHECPLQTFQENVEPYYPGKEDKEC</sequence>
<gene>
    <name evidence="1" type="ORF">QAD02_023972</name>
</gene>
<organism evidence="1 2">
    <name type="scientific">Eretmocerus hayati</name>
    <dbReference type="NCBI Taxonomy" id="131215"/>
    <lineage>
        <taxon>Eukaryota</taxon>
        <taxon>Metazoa</taxon>
        <taxon>Ecdysozoa</taxon>
        <taxon>Arthropoda</taxon>
        <taxon>Hexapoda</taxon>
        <taxon>Insecta</taxon>
        <taxon>Pterygota</taxon>
        <taxon>Neoptera</taxon>
        <taxon>Endopterygota</taxon>
        <taxon>Hymenoptera</taxon>
        <taxon>Apocrita</taxon>
        <taxon>Proctotrupomorpha</taxon>
        <taxon>Chalcidoidea</taxon>
        <taxon>Aphelinidae</taxon>
        <taxon>Aphelininae</taxon>
        <taxon>Eretmocerus</taxon>
    </lineage>
</organism>
<accession>A0ACC2PXI1</accession>
<dbReference type="EMBL" id="CM056741">
    <property type="protein sequence ID" value="KAJ8688177.1"/>
    <property type="molecule type" value="Genomic_DNA"/>
</dbReference>
<keyword evidence="2" id="KW-1185">Reference proteome</keyword>
<reference evidence="1" key="1">
    <citation type="submission" date="2023-04" db="EMBL/GenBank/DDBJ databases">
        <title>A chromosome-level genome assembly of the parasitoid wasp Eretmocerus hayati.</title>
        <authorList>
            <person name="Zhong Y."/>
            <person name="Liu S."/>
            <person name="Liu Y."/>
        </authorList>
    </citation>
    <scope>NUCLEOTIDE SEQUENCE</scope>
    <source>
        <strain evidence="1">ZJU_SS_LIU_2023</strain>
    </source>
</reference>
<proteinExistence type="predicted"/>
<evidence type="ECO:0000313" key="2">
    <source>
        <dbReference type="Proteomes" id="UP001239111"/>
    </source>
</evidence>